<gene>
    <name evidence="4" type="ORF">RIMI_LOCUS19180470</name>
</gene>
<evidence type="ECO:0000256" key="1">
    <source>
        <dbReference type="ARBA" id="ARBA00022614"/>
    </source>
</evidence>
<keyword evidence="5" id="KW-1185">Reference proteome</keyword>
<evidence type="ECO:0000313" key="5">
    <source>
        <dbReference type="Proteomes" id="UP001176940"/>
    </source>
</evidence>
<dbReference type="PANTHER" id="PTHR24373">
    <property type="entry name" value="SLIT RELATED LEUCINE-RICH REPEAT NEURONAL PROTEIN"/>
    <property type="match status" value="1"/>
</dbReference>
<dbReference type="PRINTS" id="PR00019">
    <property type="entry name" value="LEURICHRPT"/>
</dbReference>
<dbReference type="Gene3D" id="3.80.10.10">
    <property type="entry name" value="Ribonuclease Inhibitor"/>
    <property type="match status" value="3"/>
</dbReference>
<protein>
    <submittedName>
        <fullName evidence="4">Uncharacterized protein</fullName>
    </submittedName>
</protein>
<dbReference type="Pfam" id="PF13855">
    <property type="entry name" value="LRR_8"/>
    <property type="match status" value="2"/>
</dbReference>
<dbReference type="PROSITE" id="PS51450">
    <property type="entry name" value="LRR"/>
    <property type="match status" value="4"/>
</dbReference>
<dbReference type="SUPFAM" id="SSF52058">
    <property type="entry name" value="L domain-like"/>
    <property type="match status" value="1"/>
</dbReference>
<dbReference type="PANTHER" id="PTHR24373:SF352">
    <property type="entry name" value="TSUKUSHI"/>
    <property type="match status" value="1"/>
</dbReference>
<dbReference type="InterPro" id="IPR003591">
    <property type="entry name" value="Leu-rich_rpt_typical-subtyp"/>
</dbReference>
<keyword evidence="3" id="KW-0677">Repeat</keyword>
<evidence type="ECO:0000256" key="2">
    <source>
        <dbReference type="ARBA" id="ARBA00022729"/>
    </source>
</evidence>
<dbReference type="SMART" id="SM00369">
    <property type="entry name" value="LRR_TYP"/>
    <property type="match status" value="7"/>
</dbReference>
<name>A0ABN9MCB0_9NEOB</name>
<accession>A0ABN9MCB0</accession>
<comment type="caution">
    <text evidence="4">The sequence shown here is derived from an EMBL/GenBank/DDBJ whole genome shotgun (WGS) entry which is preliminary data.</text>
</comment>
<dbReference type="Proteomes" id="UP001176940">
    <property type="component" value="Unassembled WGS sequence"/>
</dbReference>
<sequence length="404" mass="44555">MFTLVTSIVGRWRAVCVTAPQRPNSDAAAIRIVVGIVAASLSVTMRVHFKSITMGLSPWYSILFLTTIVTTSKTCFPGCSCDVETFGLFDSFSLTKVDCSGVGSHIVPVSLPLDTMYLDISSNKLEHVNESVLSGPGYTTLINLNLSYNQIVKITSSTFSKLRYLESLDLSHNRLEALPEHSFFYSPLVELDLSFNKLVEINIGTFTSQNNGKAIHIDLSNNLISTLSRGSDNPPPNIRSLNLSGNNLRSVQGLQGIPLQSLNLDKNPISKIEDHNFLGLKSLTYLSLSDMPNLSKIDPQSFRELPALQVLDLSNNPNLLSLSEKVFFGLSSLHELNLLNSAVVSLPKDTLRQLPAMKSITWGKHIRCIKTMKEDQFHLQNGLVRREVLVCHNDRGAVSAQDVL</sequence>
<organism evidence="4 5">
    <name type="scientific">Ranitomeya imitator</name>
    <name type="common">mimic poison frog</name>
    <dbReference type="NCBI Taxonomy" id="111125"/>
    <lineage>
        <taxon>Eukaryota</taxon>
        <taxon>Metazoa</taxon>
        <taxon>Chordata</taxon>
        <taxon>Craniata</taxon>
        <taxon>Vertebrata</taxon>
        <taxon>Euteleostomi</taxon>
        <taxon>Amphibia</taxon>
        <taxon>Batrachia</taxon>
        <taxon>Anura</taxon>
        <taxon>Neobatrachia</taxon>
        <taxon>Hyloidea</taxon>
        <taxon>Dendrobatidae</taxon>
        <taxon>Dendrobatinae</taxon>
        <taxon>Ranitomeya</taxon>
    </lineage>
</organism>
<keyword evidence="1" id="KW-0433">Leucine-rich repeat</keyword>
<proteinExistence type="predicted"/>
<dbReference type="InterPro" id="IPR050328">
    <property type="entry name" value="Dev_Immune_Receptor"/>
</dbReference>
<evidence type="ECO:0000256" key="3">
    <source>
        <dbReference type="ARBA" id="ARBA00022737"/>
    </source>
</evidence>
<dbReference type="EMBL" id="CAUEEQ010060551">
    <property type="protein sequence ID" value="CAJ0964404.1"/>
    <property type="molecule type" value="Genomic_DNA"/>
</dbReference>
<evidence type="ECO:0000313" key="4">
    <source>
        <dbReference type="EMBL" id="CAJ0964404.1"/>
    </source>
</evidence>
<keyword evidence="2" id="KW-0732">Signal</keyword>
<dbReference type="InterPro" id="IPR032675">
    <property type="entry name" value="LRR_dom_sf"/>
</dbReference>
<dbReference type="InterPro" id="IPR001611">
    <property type="entry name" value="Leu-rich_rpt"/>
</dbReference>
<reference evidence="4" key="1">
    <citation type="submission" date="2023-07" db="EMBL/GenBank/DDBJ databases">
        <authorList>
            <person name="Stuckert A."/>
        </authorList>
    </citation>
    <scope>NUCLEOTIDE SEQUENCE</scope>
</reference>